<dbReference type="AlphaFoldDB" id="A0A831PJR1"/>
<dbReference type="PANTHER" id="PTHR11102">
    <property type="entry name" value="SEL-1-LIKE PROTEIN"/>
    <property type="match status" value="1"/>
</dbReference>
<name>A0A831PJR1_9BACT</name>
<comment type="caution">
    <text evidence="1">The sequence shown here is derived from an EMBL/GenBank/DDBJ whole genome shotgun (WGS) entry which is preliminary data.</text>
</comment>
<reference evidence="1" key="1">
    <citation type="journal article" date="2020" name="mSystems">
        <title>Genome- and Community-Level Interaction Insights into Carbon Utilization and Element Cycling Functions of Hydrothermarchaeota in Hydrothermal Sediment.</title>
        <authorList>
            <person name="Zhou Z."/>
            <person name="Liu Y."/>
            <person name="Xu W."/>
            <person name="Pan J."/>
            <person name="Luo Z.H."/>
            <person name="Li M."/>
        </authorList>
    </citation>
    <scope>NUCLEOTIDE SEQUENCE [LARGE SCALE GENOMIC DNA]</scope>
    <source>
        <strain evidence="1">SpSt-1220</strain>
    </source>
</reference>
<dbReference type="Proteomes" id="UP000886162">
    <property type="component" value="Unassembled WGS sequence"/>
</dbReference>
<evidence type="ECO:0000313" key="1">
    <source>
        <dbReference type="EMBL" id="HDR46686.1"/>
    </source>
</evidence>
<dbReference type="Gene3D" id="1.25.40.10">
    <property type="entry name" value="Tetratricopeptide repeat domain"/>
    <property type="match status" value="1"/>
</dbReference>
<proteinExistence type="predicted"/>
<dbReference type="InterPro" id="IPR011990">
    <property type="entry name" value="TPR-like_helical_dom_sf"/>
</dbReference>
<dbReference type="EMBL" id="DSDO01000220">
    <property type="protein sequence ID" value="HDR46686.1"/>
    <property type="molecule type" value="Genomic_DNA"/>
</dbReference>
<dbReference type="PANTHER" id="PTHR11102:SF160">
    <property type="entry name" value="ERAD-ASSOCIATED E3 UBIQUITIN-PROTEIN LIGASE COMPONENT HRD3"/>
    <property type="match status" value="1"/>
</dbReference>
<organism evidence="1">
    <name type="scientific">Geoalkalibacter subterraneus</name>
    <dbReference type="NCBI Taxonomy" id="483547"/>
    <lineage>
        <taxon>Bacteria</taxon>
        <taxon>Pseudomonadati</taxon>
        <taxon>Thermodesulfobacteriota</taxon>
        <taxon>Desulfuromonadia</taxon>
        <taxon>Desulfuromonadales</taxon>
        <taxon>Geoalkalibacteraceae</taxon>
        <taxon>Geoalkalibacter</taxon>
    </lineage>
</organism>
<dbReference type="InterPro" id="IPR006597">
    <property type="entry name" value="Sel1-like"/>
</dbReference>
<dbReference type="SMART" id="SM00671">
    <property type="entry name" value="SEL1"/>
    <property type="match status" value="3"/>
</dbReference>
<sequence length="230" mass="25501">MHWLQMAADAGYGDALYALGRIYEQGRGVEVDREQSFEFFSAAARKNHPGAMHQMGRLALEQDAPDAAVHALDWFRRAADSGEADALNDLAVLFLRQQGLIGEQTASRDLMLEWLRQAARAGSDVASYNLWRLYVRSAITPTSDRELVQWLHTAARRGAGDAQRQLGGLWRECAVFPQHVSEYGCRRMADYWLALAGGLNLNAAGEEAGVSQLLAEDSVVFSFSMNHSQE</sequence>
<dbReference type="SUPFAM" id="SSF81901">
    <property type="entry name" value="HCP-like"/>
    <property type="match status" value="1"/>
</dbReference>
<dbReference type="InterPro" id="IPR050767">
    <property type="entry name" value="Sel1_AlgK"/>
</dbReference>
<protein>
    <submittedName>
        <fullName evidence="1">Sel1 repeat family protein</fullName>
    </submittedName>
</protein>
<dbReference type="Pfam" id="PF08238">
    <property type="entry name" value="Sel1"/>
    <property type="match status" value="4"/>
</dbReference>
<accession>A0A831PJR1</accession>
<gene>
    <name evidence="1" type="ORF">ENN94_03190</name>
</gene>